<dbReference type="EC" id="3.5.2.6" evidence="4 9"/>
<dbReference type="GO" id="GO:0008800">
    <property type="term" value="F:beta-lactamase activity"/>
    <property type="evidence" value="ECO:0007669"/>
    <property type="project" value="UniProtKB-UniRule"/>
</dbReference>
<reference evidence="15 16" key="1">
    <citation type="submission" date="2017-07" db="EMBL/GenBank/DDBJ databases">
        <title>Draft whole genome sequences of clinical Proprionibacteriaceae strains.</title>
        <authorList>
            <person name="Bernier A.-M."/>
            <person name="Bernard K."/>
            <person name="Domingo M.-C."/>
        </authorList>
    </citation>
    <scope>NUCLEOTIDE SEQUENCE [LARGE SCALE GENOMIC DNA]</scope>
    <source>
        <strain evidence="15 16">NML 130396</strain>
    </source>
</reference>
<dbReference type="PROSITE" id="PS51257">
    <property type="entry name" value="PROKAR_LIPOPROTEIN"/>
    <property type="match status" value="1"/>
</dbReference>
<dbReference type="GO" id="GO:0046677">
    <property type="term" value="P:response to antibiotic"/>
    <property type="evidence" value="ECO:0007669"/>
    <property type="project" value="UniProtKB-UniRule"/>
</dbReference>
<evidence type="ECO:0000256" key="8">
    <source>
        <dbReference type="ARBA" id="ARBA00023251"/>
    </source>
</evidence>
<dbReference type="GO" id="GO:0017001">
    <property type="term" value="P:antibiotic catabolic process"/>
    <property type="evidence" value="ECO:0007669"/>
    <property type="project" value="InterPro"/>
</dbReference>
<evidence type="ECO:0000256" key="2">
    <source>
        <dbReference type="ARBA" id="ARBA00007171"/>
    </source>
</evidence>
<dbReference type="GO" id="GO:0071555">
    <property type="term" value="P:cell wall organization"/>
    <property type="evidence" value="ECO:0007669"/>
    <property type="project" value="TreeGrafter"/>
</dbReference>
<evidence type="ECO:0000313" key="15">
    <source>
        <dbReference type="EMBL" id="OYO25177.1"/>
    </source>
</evidence>
<evidence type="ECO:0000313" key="16">
    <source>
        <dbReference type="Proteomes" id="UP000216311"/>
    </source>
</evidence>
<dbReference type="RefSeq" id="WP_094362385.1">
    <property type="nucleotide sequence ID" value="NZ_NMVQ01000001.1"/>
</dbReference>
<name>A0A255HBZ0_9ACTN</name>
<evidence type="ECO:0000256" key="1">
    <source>
        <dbReference type="ARBA" id="ARBA00004370"/>
    </source>
</evidence>
<dbReference type="Gene3D" id="3.30.1390.30">
    <property type="entry name" value="Penicillin-binding protein 2a, domain 3"/>
    <property type="match status" value="1"/>
</dbReference>
<dbReference type="AlphaFoldDB" id="A0A255HBZ0"/>
<keyword evidence="8 9" id="KW-0046">Antibiotic resistance</keyword>
<evidence type="ECO:0000256" key="4">
    <source>
        <dbReference type="ARBA" id="ARBA00012865"/>
    </source>
</evidence>
<dbReference type="InterPro" id="IPR002137">
    <property type="entry name" value="Beta-lactam_class-D_AS"/>
</dbReference>
<dbReference type="InterPro" id="IPR012338">
    <property type="entry name" value="Beta-lactam/transpept-like"/>
</dbReference>
<dbReference type="PANTHER" id="PTHR30627">
    <property type="entry name" value="PEPTIDOGLYCAN D,D-TRANSPEPTIDASE"/>
    <property type="match status" value="1"/>
</dbReference>
<dbReference type="GO" id="GO:0071972">
    <property type="term" value="F:peptidoglycan L,D-transpeptidase activity"/>
    <property type="evidence" value="ECO:0007669"/>
    <property type="project" value="TreeGrafter"/>
</dbReference>
<sequence length="634" mass="65804">MRRATLGAVGVLLLGTGCHARLSSPPVPKPPDPAPQVQAVVDGLQRTDLTGVPATQDAAGQLAEIVRGMDGVRPKVAVSEVRTVGDVSTIGLDYTWPFAAAGWTYHSTATMNFRDGQWVLDWTPQLVHPQLGPDTRLVHTHTAATRARVVGQQAVVIASTQPVLRIGIDKSRVDPGQVEASARRLAQLFQLNADNFVARVRAGGAAQFVEAITLRPEAPQPEGWRQVPGAIGVPKNQTILTDREFAPELIGGTGEATPEQVTSSANTLFPGDEAGTSGLQKRFDEQLRGRPGAKVSLVARSLPTPTPGASASPRPTASASPGVRPIVLFDAPAAPGKDLQLSLDAAAQRKAEQVIGRAAGSASLVAIQPSTGRVLAAANSAGSGGNPDATFGRYAPGSTFKVVTALALLRSGMTPESQLNCTETVTVDGRTFKNYNDFPASRVGRLSLADALAYSCNTALIAEHQRISPQLLREAAVSLGLGTDYDAGFPSFFGSVPDPKNTVGKAESLIGQGSVEASPMAMAAVAASVQAGRTVIPTMVDGRPAPAPPVPLTPDEAAALKRMMGQVVNQGTAGFLKGTADGAKTGTAEYGTAVPPRTHAWMIAQRGDLAVAVWVNDGDSGSKTAGPLLQAYLR</sequence>
<protein>
    <recommendedName>
        <fullName evidence="4 9">Beta-lactamase</fullName>
        <ecNumber evidence="4 9">3.5.2.6</ecNumber>
    </recommendedName>
</protein>
<feature type="signal peptide" evidence="11">
    <location>
        <begin position="1"/>
        <end position="20"/>
    </location>
</feature>
<evidence type="ECO:0000256" key="3">
    <source>
        <dbReference type="ARBA" id="ARBA00007898"/>
    </source>
</evidence>
<evidence type="ECO:0000256" key="10">
    <source>
        <dbReference type="SAM" id="MobiDB-lite"/>
    </source>
</evidence>
<dbReference type="InterPro" id="IPR050515">
    <property type="entry name" value="Beta-lactam/transpept"/>
</dbReference>
<dbReference type="InterPro" id="IPR007887">
    <property type="entry name" value="MecA_N"/>
</dbReference>
<evidence type="ECO:0000256" key="6">
    <source>
        <dbReference type="ARBA" id="ARBA00022801"/>
    </source>
</evidence>
<dbReference type="EMBL" id="NMVQ01000001">
    <property type="protein sequence ID" value="OYO25177.1"/>
    <property type="molecule type" value="Genomic_DNA"/>
</dbReference>
<dbReference type="GO" id="GO:0008658">
    <property type="term" value="F:penicillin binding"/>
    <property type="evidence" value="ECO:0007669"/>
    <property type="project" value="InterPro"/>
</dbReference>
<evidence type="ECO:0000259" key="12">
    <source>
        <dbReference type="Pfam" id="PF00905"/>
    </source>
</evidence>
<dbReference type="Pfam" id="PF00905">
    <property type="entry name" value="Transpeptidase"/>
    <property type="match status" value="1"/>
</dbReference>
<dbReference type="OrthoDB" id="5241017at2"/>
<feature type="region of interest" description="Disordered" evidence="10">
    <location>
        <begin position="299"/>
        <end position="321"/>
    </location>
</feature>
<feature type="domain" description="Penicillin-binding protein dimerisation" evidence="13">
    <location>
        <begin position="142"/>
        <end position="297"/>
    </location>
</feature>
<feature type="chain" id="PRO_5013327461" description="Beta-lactamase" evidence="11">
    <location>
        <begin position="21"/>
        <end position="634"/>
    </location>
</feature>
<dbReference type="SUPFAM" id="SSF56519">
    <property type="entry name" value="Penicillin binding protein dimerisation domain"/>
    <property type="match status" value="1"/>
</dbReference>
<evidence type="ECO:0000256" key="7">
    <source>
        <dbReference type="ARBA" id="ARBA00023136"/>
    </source>
</evidence>
<dbReference type="Gene3D" id="3.90.1310.10">
    <property type="entry name" value="Penicillin-binding protein 2a (Domain 2)"/>
    <property type="match status" value="1"/>
</dbReference>
<dbReference type="Proteomes" id="UP000216311">
    <property type="component" value="Unassembled WGS sequence"/>
</dbReference>
<keyword evidence="16" id="KW-1185">Reference proteome</keyword>
<proteinExistence type="inferred from homology"/>
<dbReference type="PANTHER" id="PTHR30627:SF24">
    <property type="entry name" value="PENICILLIN-BINDING PROTEIN 4B"/>
    <property type="match status" value="1"/>
</dbReference>
<dbReference type="InterPro" id="IPR005311">
    <property type="entry name" value="PBP_dimer"/>
</dbReference>
<comment type="catalytic activity">
    <reaction evidence="9">
        <text>a beta-lactam + H2O = a substituted beta-amino acid</text>
        <dbReference type="Rhea" id="RHEA:20401"/>
        <dbReference type="ChEBI" id="CHEBI:15377"/>
        <dbReference type="ChEBI" id="CHEBI:35627"/>
        <dbReference type="ChEBI" id="CHEBI:140347"/>
        <dbReference type="EC" id="3.5.2.6"/>
    </reaction>
</comment>
<accession>A0A255HBZ0</accession>
<comment type="caution">
    <text evidence="15">The sequence shown here is derived from an EMBL/GenBank/DDBJ whole genome shotgun (WGS) entry which is preliminary data.</text>
</comment>
<gene>
    <name evidence="15" type="ORF">CGZ93_01600</name>
</gene>
<feature type="domain" description="NTF2-like N-terminal transpeptidase" evidence="14">
    <location>
        <begin position="56"/>
        <end position="134"/>
    </location>
</feature>
<keyword evidence="7" id="KW-0472">Membrane</keyword>
<evidence type="ECO:0000256" key="9">
    <source>
        <dbReference type="RuleBase" id="RU361140"/>
    </source>
</evidence>
<organism evidence="15 16">
    <name type="scientific">Enemella dayhoffiae</name>
    <dbReference type="NCBI Taxonomy" id="2016507"/>
    <lineage>
        <taxon>Bacteria</taxon>
        <taxon>Bacillati</taxon>
        <taxon>Actinomycetota</taxon>
        <taxon>Actinomycetes</taxon>
        <taxon>Propionibacteriales</taxon>
        <taxon>Propionibacteriaceae</taxon>
        <taxon>Enemella</taxon>
    </lineage>
</organism>
<feature type="compositionally biased region" description="Low complexity" evidence="10">
    <location>
        <begin position="307"/>
        <end position="321"/>
    </location>
</feature>
<evidence type="ECO:0000259" key="13">
    <source>
        <dbReference type="Pfam" id="PF03717"/>
    </source>
</evidence>
<evidence type="ECO:0000259" key="14">
    <source>
        <dbReference type="Pfam" id="PF05223"/>
    </source>
</evidence>
<dbReference type="Pfam" id="PF05223">
    <property type="entry name" value="MecA_N"/>
    <property type="match status" value="1"/>
</dbReference>
<dbReference type="InterPro" id="IPR036138">
    <property type="entry name" value="PBP_dimer_sf"/>
</dbReference>
<dbReference type="Pfam" id="PF03717">
    <property type="entry name" value="PBP_dimer"/>
    <property type="match status" value="1"/>
</dbReference>
<evidence type="ECO:0000256" key="11">
    <source>
        <dbReference type="SAM" id="SignalP"/>
    </source>
</evidence>
<evidence type="ECO:0000256" key="5">
    <source>
        <dbReference type="ARBA" id="ARBA00022729"/>
    </source>
</evidence>
<keyword evidence="6 9" id="KW-0378">Hydrolase</keyword>
<dbReference type="PROSITE" id="PS00337">
    <property type="entry name" value="BETA_LACTAMASE_D"/>
    <property type="match status" value="1"/>
</dbReference>
<keyword evidence="5 11" id="KW-0732">Signal</keyword>
<dbReference type="GO" id="GO:0005886">
    <property type="term" value="C:plasma membrane"/>
    <property type="evidence" value="ECO:0007669"/>
    <property type="project" value="TreeGrafter"/>
</dbReference>
<comment type="similarity">
    <text evidence="3 9">Belongs to the class-D beta-lactamase family.</text>
</comment>
<comment type="similarity">
    <text evidence="2">Belongs to the transpeptidase family.</text>
</comment>
<dbReference type="SUPFAM" id="SSF56601">
    <property type="entry name" value="beta-lactamase/transpeptidase-like"/>
    <property type="match status" value="1"/>
</dbReference>
<feature type="domain" description="Penicillin-binding protein transpeptidase" evidence="12">
    <location>
        <begin position="363"/>
        <end position="631"/>
    </location>
</feature>
<dbReference type="InterPro" id="IPR001460">
    <property type="entry name" value="PCN-bd_Tpept"/>
</dbReference>
<comment type="subcellular location">
    <subcellularLocation>
        <location evidence="1">Membrane</location>
    </subcellularLocation>
</comment>
<dbReference type="Gene3D" id="3.40.710.10">
    <property type="entry name" value="DD-peptidase/beta-lactamase superfamily"/>
    <property type="match status" value="1"/>
</dbReference>